<proteinExistence type="predicted"/>
<evidence type="ECO:0000313" key="1">
    <source>
        <dbReference type="EMBL" id="CAF4468211.1"/>
    </source>
</evidence>
<protein>
    <submittedName>
        <fullName evidence="1">Uncharacterized protein</fullName>
    </submittedName>
</protein>
<sequence>MKRSNYSKENLLRAVEEYKNGATVRNHNYNSKMIFRGGRPTVLTSHQEQYLVELLKNLEFIGLRLMKVVVMKLGSEYVKLVTGKSVERGRKWLKYFLNRWKGELKVIKEKKLKHHVGTDLLKIYDV</sequence>
<gene>
    <name evidence="1" type="ORF">OVN521_LOCUS38863</name>
</gene>
<feature type="non-terminal residue" evidence="1">
    <location>
        <position position="126"/>
    </location>
</feature>
<comment type="caution">
    <text evidence="1">The sequence shown here is derived from an EMBL/GenBank/DDBJ whole genome shotgun (WGS) entry which is preliminary data.</text>
</comment>
<organism evidence="1 2">
    <name type="scientific">Rotaria magnacalcarata</name>
    <dbReference type="NCBI Taxonomy" id="392030"/>
    <lineage>
        <taxon>Eukaryota</taxon>
        <taxon>Metazoa</taxon>
        <taxon>Spiralia</taxon>
        <taxon>Gnathifera</taxon>
        <taxon>Rotifera</taxon>
        <taxon>Eurotatoria</taxon>
        <taxon>Bdelloidea</taxon>
        <taxon>Philodinida</taxon>
        <taxon>Philodinidae</taxon>
        <taxon>Rotaria</taxon>
    </lineage>
</organism>
<evidence type="ECO:0000313" key="2">
    <source>
        <dbReference type="Proteomes" id="UP000663866"/>
    </source>
</evidence>
<dbReference type="Proteomes" id="UP000663866">
    <property type="component" value="Unassembled WGS sequence"/>
</dbReference>
<keyword evidence="2" id="KW-1185">Reference proteome</keyword>
<accession>A0A820TK64</accession>
<name>A0A820TK64_9BILA</name>
<dbReference type="AlphaFoldDB" id="A0A820TK64"/>
<dbReference type="EMBL" id="CAJOBG010048647">
    <property type="protein sequence ID" value="CAF4468211.1"/>
    <property type="molecule type" value="Genomic_DNA"/>
</dbReference>
<reference evidence="1" key="1">
    <citation type="submission" date="2021-02" db="EMBL/GenBank/DDBJ databases">
        <authorList>
            <person name="Nowell W R."/>
        </authorList>
    </citation>
    <scope>NUCLEOTIDE SEQUENCE</scope>
</reference>